<dbReference type="EMBL" id="BSOH01000015">
    <property type="protein sequence ID" value="GLR18164.1"/>
    <property type="molecule type" value="Genomic_DNA"/>
</dbReference>
<protein>
    <recommendedName>
        <fullName evidence="1">Secretion system C-terminal sorting domain-containing protein</fullName>
    </recommendedName>
</protein>
<feature type="domain" description="Secretion system C-terminal sorting" evidence="1">
    <location>
        <begin position="88"/>
        <end position="156"/>
    </location>
</feature>
<keyword evidence="3" id="KW-1185">Reference proteome</keyword>
<accession>A0AA37WG88</accession>
<dbReference type="Proteomes" id="UP001156666">
    <property type="component" value="Unassembled WGS sequence"/>
</dbReference>
<dbReference type="Pfam" id="PF18962">
    <property type="entry name" value="Por_Secre_tail"/>
    <property type="match status" value="1"/>
</dbReference>
<reference evidence="2" key="2">
    <citation type="submission" date="2023-01" db="EMBL/GenBank/DDBJ databases">
        <title>Draft genome sequence of Portibacter lacus strain NBRC 108769.</title>
        <authorList>
            <person name="Sun Q."/>
            <person name="Mori K."/>
        </authorList>
    </citation>
    <scope>NUCLEOTIDE SEQUENCE</scope>
    <source>
        <strain evidence="2">NBRC 108769</strain>
    </source>
</reference>
<evidence type="ECO:0000259" key="1">
    <source>
        <dbReference type="Pfam" id="PF18962"/>
    </source>
</evidence>
<dbReference type="InterPro" id="IPR026444">
    <property type="entry name" value="Secre_tail"/>
</dbReference>
<evidence type="ECO:0000313" key="3">
    <source>
        <dbReference type="Proteomes" id="UP001156666"/>
    </source>
</evidence>
<gene>
    <name evidence="2" type="ORF">GCM10007940_27790</name>
</gene>
<proteinExistence type="predicted"/>
<name>A0AA37WG88_9BACT</name>
<organism evidence="2 3">
    <name type="scientific">Portibacter lacus</name>
    <dbReference type="NCBI Taxonomy" id="1099794"/>
    <lineage>
        <taxon>Bacteria</taxon>
        <taxon>Pseudomonadati</taxon>
        <taxon>Bacteroidota</taxon>
        <taxon>Saprospiria</taxon>
        <taxon>Saprospirales</taxon>
        <taxon>Haliscomenobacteraceae</taxon>
        <taxon>Portibacter</taxon>
    </lineage>
</organism>
<dbReference type="AlphaFoldDB" id="A0AA37WG88"/>
<sequence length="161" mass="17648">MITNNLVWSIALCVLSTFNLNGQQSILSNGSNIISQGGSVSSSIGQISTEVISSNTDNLSPGVQQVYEISVHTGIETVFSEEIKVKTFPNPSSHFINLSSESEHTLSFKLTDINGQNLKIGQFKKMTTINLVDIPPSAYFLIISHQNQRIISYKIIKSSEK</sequence>
<evidence type="ECO:0000313" key="2">
    <source>
        <dbReference type="EMBL" id="GLR18164.1"/>
    </source>
</evidence>
<comment type="caution">
    <text evidence="2">The sequence shown here is derived from an EMBL/GenBank/DDBJ whole genome shotgun (WGS) entry which is preliminary data.</text>
</comment>
<reference evidence="2" key="1">
    <citation type="journal article" date="2014" name="Int. J. Syst. Evol. Microbiol.">
        <title>Complete genome sequence of Corynebacterium casei LMG S-19264T (=DSM 44701T), isolated from a smear-ripened cheese.</title>
        <authorList>
            <consortium name="US DOE Joint Genome Institute (JGI-PGF)"/>
            <person name="Walter F."/>
            <person name="Albersmeier A."/>
            <person name="Kalinowski J."/>
            <person name="Ruckert C."/>
        </authorList>
    </citation>
    <scope>NUCLEOTIDE SEQUENCE</scope>
    <source>
        <strain evidence="2">NBRC 108769</strain>
    </source>
</reference>
<dbReference type="NCBIfam" id="TIGR04183">
    <property type="entry name" value="Por_Secre_tail"/>
    <property type="match status" value="1"/>
</dbReference>
<dbReference type="RefSeq" id="WP_235294406.1">
    <property type="nucleotide sequence ID" value="NZ_BSOH01000015.1"/>
</dbReference>